<dbReference type="InterPro" id="IPR010998">
    <property type="entry name" value="Integrase_recombinase_N"/>
</dbReference>
<dbReference type="EMBL" id="MT143979">
    <property type="protein sequence ID" value="QJA44718.1"/>
    <property type="molecule type" value="Genomic_DNA"/>
</dbReference>
<dbReference type="PANTHER" id="PTHR30349">
    <property type="entry name" value="PHAGE INTEGRASE-RELATED"/>
    <property type="match status" value="1"/>
</dbReference>
<dbReference type="EMBL" id="MT145197">
    <property type="protein sequence ID" value="QJI05261.1"/>
    <property type="molecule type" value="Genomic_DNA"/>
</dbReference>
<evidence type="ECO:0000256" key="1">
    <source>
        <dbReference type="ARBA" id="ARBA00023125"/>
    </source>
</evidence>
<protein>
    <submittedName>
        <fullName evidence="4">Putative site-specific tyrosine recombinase</fullName>
    </submittedName>
</protein>
<dbReference type="GO" id="GO:0003677">
    <property type="term" value="F:DNA binding"/>
    <property type="evidence" value="ECO:0007669"/>
    <property type="project" value="UniProtKB-KW"/>
</dbReference>
<dbReference type="EMBL" id="MT141570">
    <property type="protein sequence ID" value="QJA67403.1"/>
    <property type="molecule type" value="Genomic_DNA"/>
</dbReference>
<keyword evidence="2" id="KW-0233">DNA recombination</keyword>
<dbReference type="Pfam" id="PF00589">
    <property type="entry name" value="Phage_integrase"/>
    <property type="match status" value="1"/>
</dbReference>
<keyword evidence="1" id="KW-0238">DNA-binding</keyword>
<evidence type="ECO:0000313" key="4">
    <source>
        <dbReference type="EMBL" id="QJA44718.1"/>
    </source>
</evidence>
<dbReference type="GO" id="GO:0006310">
    <property type="term" value="P:DNA recombination"/>
    <property type="evidence" value="ECO:0007669"/>
    <property type="project" value="UniProtKB-KW"/>
</dbReference>
<dbReference type="Gene3D" id="1.10.150.130">
    <property type="match status" value="1"/>
</dbReference>
<evidence type="ECO:0000259" key="3">
    <source>
        <dbReference type="PROSITE" id="PS51898"/>
    </source>
</evidence>
<dbReference type="PROSITE" id="PS51898">
    <property type="entry name" value="TYR_RECOMBINASE"/>
    <property type="match status" value="1"/>
</dbReference>
<accession>A0A6H1ZB08</accession>
<dbReference type="InterPro" id="IPR002104">
    <property type="entry name" value="Integrase_catalytic"/>
</dbReference>
<dbReference type="EMBL" id="MT144594">
    <property type="protein sequence ID" value="QJH94005.1"/>
    <property type="molecule type" value="Genomic_DNA"/>
</dbReference>
<evidence type="ECO:0000313" key="5">
    <source>
        <dbReference type="EMBL" id="QJA67403.1"/>
    </source>
</evidence>
<dbReference type="EMBL" id="MT143701">
    <property type="protein sequence ID" value="QJB00819.1"/>
    <property type="molecule type" value="Genomic_DNA"/>
</dbReference>
<dbReference type="AlphaFoldDB" id="A0A6H1ZB08"/>
<dbReference type="InterPro" id="IPR011010">
    <property type="entry name" value="DNA_brk_join_enz"/>
</dbReference>
<reference evidence="4" key="1">
    <citation type="submission" date="2020-03" db="EMBL/GenBank/DDBJ databases">
        <title>The deep terrestrial virosphere.</title>
        <authorList>
            <person name="Holmfeldt K."/>
            <person name="Nilsson E."/>
            <person name="Simone D."/>
            <person name="Lopez-Fernandez M."/>
            <person name="Wu X."/>
            <person name="de Brujin I."/>
            <person name="Lundin D."/>
            <person name="Andersson A."/>
            <person name="Bertilsson S."/>
            <person name="Dopson M."/>
        </authorList>
    </citation>
    <scope>NUCLEOTIDE SEQUENCE</scope>
    <source>
        <strain evidence="6">MM171A00166</strain>
        <strain evidence="8">MM415A00140</strain>
        <strain evidence="5">MM415B00227</strain>
        <strain evidence="4">TM448A00134</strain>
        <strain evidence="7">TM448B00166</strain>
    </source>
</reference>
<name>A0A6H1ZB08_9ZZZZ</name>
<organism evidence="4">
    <name type="scientific">viral metagenome</name>
    <dbReference type="NCBI Taxonomy" id="1070528"/>
    <lineage>
        <taxon>unclassified sequences</taxon>
        <taxon>metagenomes</taxon>
        <taxon>organismal metagenomes</taxon>
    </lineage>
</organism>
<feature type="domain" description="Tyr recombinase" evidence="3">
    <location>
        <begin position="174"/>
        <end position="341"/>
    </location>
</feature>
<dbReference type="InterPro" id="IPR050090">
    <property type="entry name" value="Tyrosine_recombinase_XerCD"/>
</dbReference>
<proteinExistence type="predicted"/>
<dbReference type="PANTHER" id="PTHR30349:SF41">
    <property type="entry name" value="INTEGRASE_RECOMBINASE PROTEIN MJ0367-RELATED"/>
    <property type="match status" value="1"/>
</dbReference>
<dbReference type="Gene3D" id="1.10.443.10">
    <property type="entry name" value="Intergrase catalytic core"/>
    <property type="match status" value="1"/>
</dbReference>
<evidence type="ECO:0000256" key="2">
    <source>
        <dbReference type="ARBA" id="ARBA00023172"/>
    </source>
</evidence>
<evidence type="ECO:0000313" key="7">
    <source>
        <dbReference type="EMBL" id="QJH94005.1"/>
    </source>
</evidence>
<sequence length="374" mass="41745">MIEDMPRKLPLHVCKQKNRSDEWVYYFRVGKGKRIRLPPPNAKDFKEKYQAVLRGEVVETKQRELPFSIAWLMARYMESQDWKALEPATRQQRSNIFHNIKEKKDAKGAKIGEKPFKLITKKAIEAGMHDRAATPAAANNYLKSMSALCKWAVKAEHMAANPAEGISKLRLDGDGFPAWEIEDVRAFCIKWPIGTRQRLALELAMHSGLRRSDLVKIGKQHLRGEVLSINTHKTGARISVELPARVLDIIAATKSGDLHFLVTEYGKPFSVAGFGNWFGEAARKAGIEKNTHGLRKLAATMAANGGATAHELMSQFGWANSKQAEVYTKKADRARLGVRASRIVSEQLANELAPHGENCEGKSPENLAISIAKE</sequence>
<evidence type="ECO:0000313" key="6">
    <source>
        <dbReference type="EMBL" id="QJB00819.1"/>
    </source>
</evidence>
<evidence type="ECO:0000313" key="8">
    <source>
        <dbReference type="EMBL" id="QJI05261.1"/>
    </source>
</evidence>
<dbReference type="InterPro" id="IPR013762">
    <property type="entry name" value="Integrase-like_cat_sf"/>
</dbReference>
<gene>
    <name evidence="6" type="ORF">MM171A00166_0062</name>
    <name evidence="8" type="ORF">MM415A00140_0011</name>
    <name evidence="5" type="ORF">MM415B00227_0065</name>
    <name evidence="4" type="ORF">TM448A00134_0052</name>
    <name evidence="7" type="ORF">TM448B00166_0049</name>
</gene>
<dbReference type="GO" id="GO:0015074">
    <property type="term" value="P:DNA integration"/>
    <property type="evidence" value="ECO:0007669"/>
    <property type="project" value="InterPro"/>
</dbReference>
<dbReference type="SUPFAM" id="SSF56349">
    <property type="entry name" value="DNA breaking-rejoining enzymes"/>
    <property type="match status" value="1"/>
</dbReference>